<keyword evidence="11" id="KW-1185">Reference proteome</keyword>
<keyword evidence="2" id="KW-0479">Metal-binding</keyword>
<name>A0A9D4C4X2_DREPO</name>
<dbReference type="InterPro" id="IPR050888">
    <property type="entry name" value="ZnF_C2H2-type_TF"/>
</dbReference>
<dbReference type="PANTHER" id="PTHR24406">
    <property type="entry name" value="TRANSCRIPTIONAL REPRESSOR CTCFL-RELATED"/>
    <property type="match status" value="1"/>
</dbReference>
<gene>
    <name evidence="10" type="ORF">DPMN_060062</name>
</gene>
<feature type="compositionally biased region" description="Acidic residues" evidence="8">
    <location>
        <begin position="1052"/>
        <end position="1094"/>
    </location>
</feature>
<keyword evidence="4 7" id="KW-0863">Zinc-finger</keyword>
<feature type="compositionally biased region" description="Acidic residues" evidence="8">
    <location>
        <begin position="1008"/>
        <end position="1027"/>
    </location>
</feature>
<feature type="domain" description="C2H2-type" evidence="9">
    <location>
        <begin position="1456"/>
        <end position="1483"/>
    </location>
</feature>
<feature type="domain" description="C2H2-type" evidence="9">
    <location>
        <begin position="1484"/>
        <end position="1512"/>
    </location>
</feature>
<reference evidence="10" key="1">
    <citation type="journal article" date="2019" name="bioRxiv">
        <title>The Genome of the Zebra Mussel, Dreissena polymorpha: A Resource for Invasive Species Research.</title>
        <authorList>
            <person name="McCartney M.A."/>
            <person name="Auch B."/>
            <person name="Kono T."/>
            <person name="Mallez S."/>
            <person name="Zhang Y."/>
            <person name="Obille A."/>
            <person name="Becker A."/>
            <person name="Abrahante J.E."/>
            <person name="Garbe J."/>
            <person name="Badalamenti J.P."/>
            <person name="Herman A."/>
            <person name="Mangelson H."/>
            <person name="Liachko I."/>
            <person name="Sullivan S."/>
            <person name="Sone E.D."/>
            <person name="Koren S."/>
            <person name="Silverstein K.A.T."/>
            <person name="Beckman K.B."/>
            <person name="Gohl D.M."/>
        </authorList>
    </citation>
    <scope>NUCLEOTIDE SEQUENCE</scope>
    <source>
        <strain evidence="10">Duluth1</strain>
        <tissue evidence="10">Whole animal</tissue>
    </source>
</reference>
<dbReference type="PROSITE" id="PS50157">
    <property type="entry name" value="ZINC_FINGER_C2H2_2"/>
    <property type="match status" value="7"/>
</dbReference>
<feature type="compositionally biased region" description="Low complexity" evidence="8">
    <location>
        <begin position="974"/>
        <end position="987"/>
    </location>
</feature>
<feature type="domain" description="C2H2-type" evidence="9">
    <location>
        <begin position="1340"/>
        <end position="1367"/>
    </location>
</feature>
<feature type="compositionally biased region" description="Basic residues" evidence="8">
    <location>
        <begin position="916"/>
        <end position="926"/>
    </location>
</feature>
<dbReference type="OrthoDB" id="6159302at2759"/>
<comment type="subcellular location">
    <subcellularLocation>
        <location evidence="1">Nucleus</location>
    </subcellularLocation>
</comment>
<feature type="region of interest" description="Disordered" evidence="8">
    <location>
        <begin position="310"/>
        <end position="353"/>
    </location>
</feature>
<dbReference type="GO" id="GO:0005634">
    <property type="term" value="C:nucleus"/>
    <property type="evidence" value="ECO:0007669"/>
    <property type="project" value="UniProtKB-SubCell"/>
</dbReference>
<dbReference type="Gene3D" id="3.30.160.60">
    <property type="entry name" value="Classic Zinc Finger"/>
    <property type="match status" value="6"/>
</dbReference>
<dbReference type="SUPFAM" id="SSF57667">
    <property type="entry name" value="beta-beta-alpha zinc fingers"/>
    <property type="match status" value="3"/>
</dbReference>
<feature type="domain" description="C2H2-type" evidence="9">
    <location>
        <begin position="1311"/>
        <end position="1339"/>
    </location>
</feature>
<evidence type="ECO:0000256" key="5">
    <source>
        <dbReference type="ARBA" id="ARBA00022833"/>
    </source>
</evidence>
<accession>A0A9D4C4X2</accession>
<dbReference type="InterPro" id="IPR036236">
    <property type="entry name" value="Znf_C2H2_sf"/>
</dbReference>
<proteinExistence type="predicted"/>
<feature type="domain" description="C2H2-type" evidence="9">
    <location>
        <begin position="1399"/>
        <end position="1426"/>
    </location>
</feature>
<dbReference type="InterPro" id="IPR013087">
    <property type="entry name" value="Znf_C2H2_type"/>
</dbReference>
<evidence type="ECO:0000256" key="8">
    <source>
        <dbReference type="SAM" id="MobiDB-lite"/>
    </source>
</evidence>
<evidence type="ECO:0000259" key="9">
    <source>
        <dbReference type="PROSITE" id="PS50157"/>
    </source>
</evidence>
<dbReference type="SMART" id="SM00355">
    <property type="entry name" value="ZnF_C2H2"/>
    <property type="match status" value="15"/>
</dbReference>
<feature type="domain" description="C2H2-type" evidence="9">
    <location>
        <begin position="1427"/>
        <end position="1455"/>
    </location>
</feature>
<evidence type="ECO:0000256" key="4">
    <source>
        <dbReference type="ARBA" id="ARBA00022771"/>
    </source>
</evidence>
<feature type="compositionally biased region" description="Basic and acidic residues" evidence="8">
    <location>
        <begin position="941"/>
        <end position="950"/>
    </location>
</feature>
<evidence type="ECO:0000256" key="3">
    <source>
        <dbReference type="ARBA" id="ARBA00022737"/>
    </source>
</evidence>
<evidence type="ECO:0000256" key="7">
    <source>
        <dbReference type="PROSITE-ProRule" id="PRU00042"/>
    </source>
</evidence>
<keyword evidence="5" id="KW-0862">Zinc</keyword>
<feature type="compositionally biased region" description="Acidic residues" evidence="8">
    <location>
        <begin position="315"/>
        <end position="336"/>
    </location>
</feature>
<feature type="compositionally biased region" description="Polar residues" evidence="8">
    <location>
        <begin position="337"/>
        <end position="353"/>
    </location>
</feature>
<feature type="region of interest" description="Disordered" evidence="8">
    <location>
        <begin position="726"/>
        <end position="750"/>
    </location>
</feature>
<dbReference type="Proteomes" id="UP000828390">
    <property type="component" value="Unassembled WGS sequence"/>
</dbReference>
<evidence type="ECO:0000313" key="11">
    <source>
        <dbReference type="Proteomes" id="UP000828390"/>
    </source>
</evidence>
<dbReference type="GO" id="GO:0008270">
    <property type="term" value="F:zinc ion binding"/>
    <property type="evidence" value="ECO:0007669"/>
    <property type="project" value="UniProtKB-KW"/>
</dbReference>
<sequence length="1657" mass="187755">MASADDIVTVSFGDGQMHTYALDSDAQQIGAAGNYGQLKPIIMTMANMANVSEEVSVSTQEQELVQQEPDLSDNILRSHLLSSKIVREMRNPQLSEVFEDEETGVSYEILRGGTKRGGDRLLDSLGFMYNHKRSTLSVTQQGRKDTVYWWCAVRNSKLRCPAVVVQRGKSFMRGKHKHEHLVGQNTPKPHMHRVGALPSDPSTPTGRRVSKQQKPVFGRQDYVIIKEGSKAGLDLLKDKFGYQFTQKKVLKDGRRYWICSVRNKTIRCPAMVIQDKNQFTEGSLEHKHMPGVSQPLRPGEVIPRHGVHQQYTAPDDNEDEYENEDASDAGELDDSSFSETPTRGSGVTGNWSSHVPKVSQKQRMYARARKRKDHPTFLGPSCTINLTKCDVPTCNCKMVHCPFCDPSHFIPAKAGRVQDHLELTHFAHGVQYDDLMIVKCFQDCSAERTYGHYHCVFCCQQILKRNAYARHMLRHMRKLGIPDRLLVLPDSKFPDVINAYGFEIPICKKVQCTGTRDKHYHCPQCQSLCKERSLTVNHLWRCLQRKTEAEAVSDEEEAMNSIDENQLNLHFSHYKNFNELPLTKCDQPNCCSGMYHCRLCPPRQFVPTYKQHLVAHYITHWKQRVPYKGYSMLRCFQYCNGVDRSYHKVRYHFHCPICCKMILTKPSFEDHLKGCHLFKFGENLLHEKTNEADQSMEDDMELAAEMSHFHDNVDYMEEKLTAQAQARAHERRKGSAKGWTSTYGGKFRTPKQTPNKDLGKMLKVIKSEMLAGQDTSHDDTMQDTDLEDDIFGLNIKADEIFDIGTGVFSEKLIKALTSAALVTTVLEKVALLTNTRLTQEDGRYMLCGKLEDLLAAKQLVIKTIEGSESDAEQEMPSSPDRKSGRSAKKPKNSSVEETSKATHKGKEKSKKEAVVAKKRTPGRPKKKADSFPYSEIEEIIEASKKTDKGKKGPTRPPKKLPLPKTLKSKEPIQGAATPTTPGRYGTRGVKRDYLEMSRGVVVVKQEVISDEELGEGSEEDEEEVEEEMTPRRRKSGEQTGAKRGRPRKQALEDEEEEESVESLDDSEQEELDQFSDNQDEGGDEDRDIENEELPVVENVKSEKSKVILLSPSQMIEDDENDNKASGGAMSKITDSTVQNLKTSNVKSSIPLISKVGIRTVKVGSRKVNEEEKVAMEKEMEKVAQSLKGDNLRCSLCDEYQAETFSELTNHLKTFHHVYEPPRCDVCEMDFDNCQSLANHIEKKHGPKMQQTVFKSKAFPFQQGLMAHDSKVHVNGETSSKEKKYDCETCHFKTNSRADLWEHKKIKHNEAIECKSCNMVFVNYQTLKSHNEAKHVDDGELNCEICNKHFRSKWTLFRHLKLHNSAKYTCTHCNKKISTKASFEDHLETHKPENERQYRYHCVFCGKGFRVKTNYEDHLNKHTGNRPYQCDQCLKSFGFRSMLKKHKTFMHSAERPFKCGYCMKGFKFMNLLKNHMTIHTNVSKHTCFYCNKIFSTASSLKFHMRKCSQVQKPPTEATQQSGMVVIYPSGQGIITVSEASMVEVGGVRPMGIPVIAATQVPFLPGEQNVVITESSGQILSGDTRLVVPDEGVAMGSNLVTMEITDQLTDAEAIVEATSHVATQLELFACSECSATFHTYGEAETHITTAHCAIPLTNM</sequence>
<organism evidence="10 11">
    <name type="scientific">Dreissena polymorpha</name>
    <name type="common">Zebra mussel</name>
    <name type="synonym">Mytilus polymorpha</name>
    <dbReference type="NCBI Taxonomy" id="45954"/>
    <lineage>
        <taxon>Eukaryota</taxon>
        <taxon>Metazoa</taxon>
        <taxon>Spiralia</taxon>
        <taxon>Lophotrochozoa</taxon>
        <taxon>Mollusca</taxon>
        <taxon>Bivalvia</taxon>
        <taxon>Autobranchia</taxon>
        <taxon>Heteroconchia</taxon>
        <taxon>Euheterodonta</taxon>
        <taxon>Imparidentia</taxon>
        <taxon>Neoheterodontei</taxon>
        <taxon>Myida</taxon>
        <taxon>Dreissenoidea</taxon>
        <taxon>Dreissenidae</taxon>
        <taxon>Dreissena</taxon>
    </lineage>
</organism>
<evidence type="ECO:0000256" key="1">
    <source>
        <dbReference type="ARBA" id="ARBA00004123"/>
    </source>
</evidence>
<feature type="region of interest" description="Disordered" evidence="8">
    <location>
        <begin position="867"/>
        <end position="1099"/>
    </location>
</feature>
<dbReference type="EMBL" id="JAIWYP010000013">
    <property type="protein sequence ID" value="KAH3717280.1"/>
    <property type="molecule type" value="Genomic_DNA"/>
</dbReference>
<comment type="caution">
    <text evidence="10">The sequence shown here is derived from an EMBL/GenBank/DDBJ whole genome shotgun (WGS) entry which is preliminary data.</text>
</comment>
<dbReference type="Pfam" id="PF00096">
    <property type="entry name" value="zf-C2H2"/>
    <property type="match status" value="1"/>
</dbReference>
<evidence type="ECO:0000256" key="6">
    <source>
        <dbReference type="ARBA" id="ARBA00023242"/>
    </source>
</evidence>
<reference evidence="10" key="2">
    <citation type="submission" date="2020-11" db="EMBL/GenBank/DDBJ databases">
        <authorList>
            <person name="McCartney M.A."/>
            <person name="Auch B."/>
            <person name="Kono T."/>
            <person name="Mallez S."/>
            <person name="Becker A."/>
            <person name="Gohl D.M."/>
            <person name="Silverstein K.A.T."/>
            <person name="Koren S."/>
            <person name="Bechman K.B."/>
            <person name="Herman A."/>
            <person name="Abrahante J.E."/>
            <person name="Garbe J."/>
        </authorList>
    </citation>
    <scope>NUCLEOTIDE SEQUENCE</scope>
    <source>
        <strain evidence="10">Duluth1</strain>
        <tissue evidence="10">Whole animal</tissue>
    </source>
</reference>
<keyword evidence="3" id="KW-0677">Repeat</keyword>
<feature type="domain" description="C2H2-type" evidence="9">
    <location>
        <begin position="1367"/>
        <end position="1394"/>
    </location>
</feature>
<keyword evidence="6" id="KW-0539">Nucleus</keyword>
<evidence type="ECO:0000313" key="10">
    <source>
        <dbReference type="EMBL" id="KAH3717280.1"/>
    </source>
</evidence>
<protein>
    <recommendedName>
        <fullName evidence="9">C2H2-type domain-containing protein</fullName>
    </recommendedName>
</protein>
<evidence type="ECO:0000256" key="2">
    <source>
        <dbReference type="ARBA" id="ARBA00022723"/>
    </source>
</evidence>
<dbReference type="PROSITE" id="PS00028">
    <property type="entry name" value="ZINC_FINGER_C2H2_1"/>
    <property type="match status" value="9"/>
</dbReference>